<gene>
    <name evidence="7" type="ORF">POL25_26785</name>
</gene>
<evidence type="ECO:0000256" key="1">
    <source>
        <dbReference type="ARBA" id="ARBA00010491"/>
    </source>
</evidence>
<dbReference type="EMBL" id="JAQNDL010000003">
    <property type="protein sequence ID" value="MDC0720538.1"/>
    <property type="molecule type" value="Genomic_DNA"/>
</dbReference>
<proteinExistence type="inferred from homology"/>
<keyword evidence="5 6" id="KW-0378">Hydrolase</keyword>
<dbReference type="Gene3D" id="2.40.10.10">
    <property type="entry name" value="Trypsin-like serine proteases"/>
    <property type="match status" value="1"/>
</dbReference>
<dbReference type="InterPro" id="IPR019500">
    <property type="entry name" value="Pep_S46"/>
</dbReference>
<dbReference type="InterPro" id="IPR043504">
    <property type="entry name" value="Peptidase_S1_PA_chymotrypsin"/>
</dbReference>
<evidence type="ECO:0000256" key="5">
    <source>
        <dbReference type="ARBA" id="ARBA00022801"/>
    </source>
</evidence>
<keyword evidence="8" id="KW-1185">Reference proteome</keyword>
<reference evidence="7 8" key="1">
    <citation type="submission" date="2022-11" db="EMBL/GenBank/DDBJ databases">
        <title>Minimal conservation of predation-associated metabolite biosynthetic gene clusters underscores biosynthetic potential of Myxococcota including descriptions for ten novel species: Archangium lansinium sp. nov., Myxococcus landrumus sp. nov., Nannocystis bai.</title>
        <authorList>
            <person name="Ahearne A."/>
            <person name="Stevens C."/>
            <person name="Dowd S."/>
        </authorList>
    </citation>
    <scope>NUCLEOTIDE SEQUENCE [LARGE SCALE GENOMIC DNA]</scope>
    <source>
        <strain evidence="7 8">BB15-2</strain>
    </source>
</reference>
<evidence type="ECO:0000256" key="4">
    <source>
        <dbReference type="ARBA" id="ARBA00022729"/>
    </source>
</evidence>
<comment type="function">
    <text evidence="6">Catalyzes the removal of dipeptides from the N-terminus of oligopeptides.</text>
</comment>
<keyword evidence="4 6" id="KW-0732">Signal</keyword>
<evidence type="ECO:0000313" key="7">
    <source>
        <dbReference type="EMBL" id="MDC0720538.1"/>
    </source>
</evidence>
<accession>A0ABT5E528</accession>
<dbReference type="InterPro" id="IPR024038">
    <property type="entry name" value="MYXO-CTERM"/>
</dbReference>
<evidence type="ECO:0000256" key="6">
    <source>
        <dbReference type="RuleBase" id="RU366067"/>
    </source>
</evidence>
<feature type="chain" id="PRO_5044987495" description="Dipeptidyl-peptidase" evidence="6">
    <location>
        <begin position="32"/>
        <end position="811"/>
    </location>
</feature>
<protein>
    <recommendedName>
        <fullName evidence="6">Dipeptidyl-peptidase</fullName>
        <ecNumber evidence="6">3.4.14.-</ecNumber>
    </recommendedName>
</protein>
<keyword evidence="6" id="KW-0720">Serine protease</keyword>
<dbReference type="SUPFAM" id="SSF50494">
    <property type="entry name" value="Trypsin-like serine proteases"/>
    <property type="match status" value="1"/>
</dbReference>
<evidence type="ECO:0000313" key="8">
    <source>
        <dbReference type="Proteomes" id="UP001221686"/>
    </source>
</evidence>
<organism evidence="7 8">
    <name type="scientific">Nannocystis bainbridge</name>
    <dbReference type="NCBI Taxonomy" id="2995303"/>
    <lineage>
        <taxon>Bacteria</taxon>
        <taxon>Pseudomonadati</taxon>
        <taxon>Myxococcota</taxon>
        <taxon>Polyangia</taxon>
        <taxon>Nannocystales</taxon>
        <taxon>Nannocystaceae</taxon>
        <taxon>Nannocystis</taxon>
    </lineage>
</organism>
<comment type="similarity">
    <text evidence="1 6">Belongs to the peptidase S46 family.</text>
</comment>
<dbReference type="PANTHER" id="PTHR38469:SF1">
    <property type="entry name" value="PERIPLASMIC PEPTIDASE SUBFAMILY S1B"/>
    <property type="match status" value="1"/>
</dbReference>
<dbReference type="Proteomes" id="UP001221686">
    <property type="component" value="Unassembled WGS sequence"/>
</dbReference>
<keyword evidence="2 6" id="KW-0031">Aminopeptidase</keyword>
<dbReference type="RefSeq" id="WP_272089047.1">
    <property type="nucleotide sequence ID" value="NZ_JAQNDL010000003.1"/>
</dbReference>
<dbReference type="NCBIfam" id="TIGR03901">
    <property type="entry name" value="MYXO-CTERM"/>
    <property type="match status" value="1"/>
</dbReference>
<feature type="signal peptide" evidence="6">
    <location>
        <begin position="1"/>
        <end position="31"/>
    </location>
</feature>
<name>A0ABT5E528_9BACT</name>
<dbReference type="InterPro" id="IPR009003">
    <property type="entry name" value="Peptidase_S1_PA"/>
</dbReference>
<comment type="caution">
    <text evidence="7">The sequence shown here is derived from an EMBL/GenBank/DDBJ whole genome shotgun (WGS) entry which is preliminary data.</text>
</comment>
<dbReference type="EC" id="3.4.14.-" evidence="6"/>
<dbReference type="PANTHER" id="PTHR38469">
    <property type="entry name" value="PERIPLASMIC PEPTIDASE SUBFAMILY S1B"/>
    <property type="match status" value="1"/>
</dbReference>
<keyword evidence="3 6" id="KW-0645">Protease</keyword>
<sequence>MHTRPHLVLSRSARCLGLVAVVALTAAPARADEGQWMPGQIVELDRGKLSAMGLELPLEQLWSDNTGLMRAAVNLSGCSAAFVSAEGLIATNHHCAHGAIQAVSSVEHDYLKDGFLARTRAEELAGKGLTVRVLERIDDVTAEVLAEASALKDDRARAQAIDRARKQLVDACEKPGGGLRCEVAAFYNMSLFQRFTYRELRDVRLVYAPPAAIGEFGGEVDNWMWPRHTGDFTLLRAYVGAAGEPADKAEANVPYKPQAWLPVAHTGVKAGDFVAVLGYPGNTERYLPLSEVERHESQIFPARIDLLGEWVAILEELGATDKARGIKVASSKKSLANRLKNARGMLAGFSAIGLLERRRAEEAALEKWAAEADDRAFQKVLPALRALSQDRKDSFAHDYLLEQVPNGPNLLGLAIDLVRRARERQKPDLERSAGYMDRNEKKLWDRQERRLRDFDPEVEAHLLASVIARAQALPAGWKLYAFKDMSPEAAAAKMVGVLGAAAFKDMDAKTGSGRERYLKQARQLIARTKLLGEGKAKGLFDAADPAALAASGDPIVALALALAPAIEAAEARGETRAGVLSRLGPAYFTMLRKVRSGPVYPDANGTLRLSYASIAGYKPREGLMATPQTTLSGQLAKVTGEEPFTMPERVLAAVPKARDTYWADPILGDVPIDFLSSADTTGGNSGSPVINGRGQFIGLNFDRVWENIAGDFGYSERSRNIIVDVRYLLWLLDQVEDAGALLDELGVGGLRVAGARSHTGEGSPGPAAAGAAALATTCPQERRGCGCASGPEPAPWWLLGGLLGLRRRRRS</sequence>
<evidence type="ECO:0000256" key="2">
    <source>
        <dbReference type="ARBA" id="ARBA00022438"/>
    </source>
</evidence>
<evidence type="ECO:0000256" key="3">
    <source>
        <dbReference type="ARBA" id="ARBA00022670"/>
    </source>
</evidence>
<dbReference type="Pfam" id="PF10459">
    <property type="entry name" value="Peptidase_S46"/>
    <property type="match status" value="1"/>
</dbReference>